<dbReference type="Proteomes" id="UP000677804">
    <property type="component" value="Chromosome"/>
</dbReference>
<feature type="chain" id="PRO_5046877771" description="Secreted protein" evidence="1">
    <location>
        <begin position="35"/>
        <end position="201"/>
    </location>
</feature>
<dbReference type="RefSeq" id="WP_207339499.1">
    <property type="nucleotide sequence ID" value="NZ_CP074405.1"/>
</dbReference>
<evidence type="ECO:0000256" key="1">
    <source>
        <dbReference type="SAM" id="SignalP"/>
    </source>
</evidence>
<evidence type="ECO:0008006" key="4">
    <source>
        <dbReference type="Google" id="ProtNLM"/>
    </source>
</evidence>
<reference evidence="2 3" key="1">
    <citation type="submission" date="2021-05" db="EMBL/GenBank/DDBJ databases">
        <title>Novel species in genus Cellulomonas.</title>
        <authorList>
            <person name="Zhang G."/>
        </authorList>
    </citation>
    <scope>NUCLEOTIDE SEQUENCE [LARGE SCALE GENOMIC DNA]</scope>
    <source>
        <strain evidence="3">zg-ZUI222</strain>
    </source>
</reference>
<protein>
    <recommendedName>
        <fullName evidence="4">Secreted protein</fullName>
    </recommendedName>
</protein>
<keyword evidence="1" id="KW-0732">Signal</keyword>
<name>A0ABX8D395_9CELL</name>
<evidence type="ECO:0000313" key="2">
    <source>
        <dbReference type="EMBL" id="QVI61926.1"/>
    </source>
</evidence>
<accession>A0ABX8D395</accession>
<feature type="signal peptide" evidence="1">
    <location>
        <begin position="1"/>
        <end position="34"/>
    </location>
</feature>
<proteinExistence type="predicted"/>
<gene>
    <name evidence="2" type="ORF">KG103_16075</name>
</gene>
<sequence length="201" mass="20412">MNPSTTSRPRRKRLVVAGAIAASLSVAGAGAAVAASNATSPEGTTAAAVHEGPAVVTEADAPAPVAVTDAPAAAPSADDEWAAMPDGYTREQYEALWSSGYTPEDINALGELWQIEGTELKARIGQAVLDGEQLPVAPGSTPQDPAVAQFAAVWEAGYTAEDIEALNALWGTDWAETKARAGQAILDGQPLPVAPGSNPAS</sequence>
<dbReference type="EMBL" id="CP074405">
    <property type="protein sequence ID" value="QVI61926.1"/>
    <property type="molecule type" value="Genomic_DNA"/>
</dbReference>
<organism evidence="2 3">
    <name type="scientific">Cellulomonas wangleii</name>
    <dbReference type="NCBI Taxonomy" id="2816956"/>
    <lineage>
        <taxon>Bacteria</taxon>
        <taxon>Bacillati</taxon>
        <taxon>Actinomycetota</taxon>
        <taxon>Actinomycetes</taxon>
        <taxon>Micrococcales</taxon>
        <taxon>Cellulomonadaceae</taxon>
        <taxon>Cellulomonas</taxon>
    </lineage>
</organism>
<keyword evidence="3" id="KW-1185">Reference proteome</keyword>
<evidence type="ECO:0000313" key="3">
    <source>
        <dbReference type="Proteomes" id="UP000677804"/>
    </source>
</evidence>